<dbReference type="SUPFAM" id="SSF54211">
    <property type="entry name" value="Ribosomal protein S5 domain 2-like"/>
    <property type="match status" value="1"/>
</dbReference>
<dbReference type="SMART" id="SM00853">
    <property type="entry name" value="MutL_C"/>
    <property type="match status" value="1"/>
</dbReference>
<dbReference type="EMBL" id="UOET01000119">
    <property type="protein sequence ID" value="VAW27502.1"/>
    <property type="molecule type" value="Genomic_DNA"/>
</dbReference>
<dbReference type="InterPro" id="IPR037198">
    <property type="entry name" value="MutL_C_sf"/>
</dbReference>
<dbReference type="InterPro" id="IPR036890">
    <property type="entry name" value="HATPase_C_sf"/>
</dbReference>
<name>A0A3B0UM71_9ZZZZ</name>
<sequence length="510" mass="57833">RGEAMASIAAIAHVEAKSRLHEEELGTCLRIEGSKVISQEVCPCKAGTTISVKNLFFNVPARRNFLKSDTAETRHILEEFNRVALIYPEIAFSLTHNGKLVYKLPGTTKKSRIVGILGKVYDERLLPVEQKTDLAYIKGFIVKPQYARKTRGEQYFFVNQRYIKHPYLNHAVTNAFSELLPADAFPSYFIHIEVNPADIDVNIHPTKTEVNFKDARYIYAILHAAVKQSIGIHNLMPTIDFSMDPELNTTLGMPATGDIKQPDIHYNPDYNPFVTDKSEQGTPSPVFTPRKVQQDPEKVFHPESKQSGAESGEQTELTSGQEQPGTFFQIHLRYIACNVRSGLMLIDQHRAHQRILYEYYLALLAKRQQASQQQLFPQDFHFSAEDMSILKELEDLLGRLGFVLEELGANRVVVKGVPENFDSDNIRETLERIIEDYKKQHNQPGMDNTIRLASALASQLSIKQGVVLNNEQMTYLFNNLFSCELPQQTPDGLLTLSIIPLEKLEQFLKG</sequence>
<dbReference type="InterPro" id="IPR014790">
    <property type="entry name" value="MutL_C"/>
</dbReference>
<proteinExistence type="inferred from homology"/>
<evidence type="ECO:0000256" key="2">
    <source>
        <dbReference type="ARBA" id="ARBA00022763"/>
    </source>
</evidence>
<dbReference type="CDD" id="cd00782">
    <property type="entry name" value="MutL_Trans"/>
    <property type="match status" value="1"/>
</dbReference>
<evidence type="ECO:0000259" key="5">
    <source>
        <dbReference type="SMART" id="SM00853"/>
    </source>
</evidence>
<evidence type="ECO:0000313" key="7">
    <source>
        <dbReference type="EMBL" id="VAW27502.1"/>
    </source>
</evidence>
<dbReference type="Gene3D" id="3.30.1540.20">
    <property type="entry name" value="MutL, C-terminal domain, dimerisation subdomain"/>
    <property type="match status" value="1"/>
</dbReference>
<dbReference type="SUPFAM" id="SSF118116">
    <property type="entry name" value="DNA mismatch repair protein MutL"/>
    <property type="match status" value="1"/>
</dbReference>
<dbReference type="InterPro" id="IPR042120">
    <property type="entry name" value="MutL_C_dimsub"/>
</dbReference>
<dbReference type="AlphaFoldDB" id="A0A3B0UM71"/>
<dbReference type="SMART" id="SM01340">
    <property type="entry name" value="DNA_mis_repair"/>
    <property type="match status" value="1"/>
</dbReference>
<dbReference type="InterPro" id="IPR013507">
    <property type="entry name" value="DNA_mismatch_S5_2-like"/>
</dbReference>
<dbReference type="Gene3D" id="3.30.230.10">
    <property type="match status" value="1"/>
</dbReference>
<dbReference type="GO" id="GO:0005524">
    <property type="term" value="F:ATP binding"/>
    <property type="evidence" value="ECO:0007669"/>
    <property type="project" value="InterPro"/>
</dbReference>
<reference evidence="7" key="1">
    <citation type="submission" date="2018-06" db="EMBL/GenBank/DDBJ databases">
        <authorList>
            <person name="Zhirakovskaya E."/>
        </authorList>
    </citation>
    <scope>NUCLEOTIDE SEQUENCE</scope>
</reference>
<dbReference type="InterPro" id="IPR020568">
    <property type="entry name" value="Ribosomal_Su5_D2-typ_SF"/>
</dbReference>
<comment type="similarity">
    <text evidence="1">Belongs to the DNA mismatch repair MutL/HexB family.</text>
</comment>
<feature type="domain" description="MutL C-terminal dimerisation" evidence="5">
    <location>
        <begin position="326"/>
        <end position="468"/>
    </location>
</feature>
<dbReference type="Pfam" id="PF01119">
    <property type="entry name" value="DNA_mis_repair"/>
    <property type="match status" value="1"/>
</dbReference>
<accession>A0A3B0UM71</accession>
<dbReference type="Pfam" id="PF08676">
    <property type="entry name" value="MutL_C"/>
    <property type="match status" value="1"/>
</dbReference>
<keyword evidence="3" id="KW-0234">DNA repair</keyword>
<feature type="compositionally biased region" description="Polar residues" evidence="4">
    <location>
        <begin position="305"/>
        <end position="322"/>
    </location>
</feature>
<organism evidence="7">
    <name type="scientific">hydrothermal vent metagenome</name>
    <dbReference type="NCBI Taxonomy" id="652676"/>
    <lineage>
        <taxon>unclassified sequences</taxon>
        <taxon>metagenomes</taxon>
        <taxon>ecological metagenomes</taxon>
    </lineage>
</organism>
<protein>
    <submittedName>
        <fullName evidence="7">DNA mismatch repair protein MutL</fullName>
    </submittedName>
</protein>
<evidence type="ECO:0000256" key="1">
    <source>
        <dbReference type="ARBA" id="ARBA00006082"/>
    </source>
</evidence>
<dbReference type="GO" id="GO:0006298">
    <property type="term" value="P:mismatch repair"/>
    <property type="evidence" value="ECO:0007669"/>
    <property type="project" value="InterPro"/>
</dbReference>
<evidence type="ECO:0000256" key="4">
    <source>
        <dbReference type="SAM" id="MobiDB-lite"/>
    </source>
</evidence>
<dbReference type="Gene3D" id="3.30.565.10">
    <property type="entry name" value="Histidine kinase-like ATPase, C-terminal domain"/>
    <property type="match status" value="1"/>
</dbReference>
<keyword evidence="2" id="KW-0227">DNA damage</keyword>
<dbReference type="InterPro" id="IPR002099">
    <property type="entry name" value="MutL/Mlh/PMS"/>
</dbReference>
<dbReference type="GO" id="GO:0140664">
    <property type="term" value="F:ATP-dependent DNA damage sensor activity"/>
    <property type="evidence" value="ECO:0007669"/>
    <property type="project" value="InterPro"/>
</dbReference>
<dbReference type="GO" id="GO:0032300">
    <property type="term" value="C:mismatch repair complex"/>
    <property type="evidence" value="ECO:0007669"/>
    <property type="project" value="InterPro"/>
</dbReference>
<dbReference type="InterPro" id="IPR038973">
    <property type="entry name" value="MutL/Mlh/Pms-like"/>
</dbReference>
<dbReference type="NCBIfam" id="TIGR00585">
    <property type="entry name" value="mutl"/>
    <property type="match status" value="1"/>
</dbReference>
<feature type="region of interest" description="Disordered" evidence="4">
    <location>
        <begin position="268"/>
        <end position="322"/>
    </location>
</feature>
<evidence type="ECO:0000259" key="6">
    <source>
        <dbReference type="SMART" id="SM01340"/>
    </source>
</evidence>
<dbReference type="PANTHER" id="PTHR10073">
    <property type="entry name" value="DNA MISMATCH REPAIR PROTEIN MLH, PMS, MUTL"/>
    <property type="match status" value="1"/>
</dbReference>
<dbReference type="InterPro" id="IPR042121">
    <property type="entry name" value="MutL_C_regsub"/>
</dbReference>
<feature type="domain" description="DNA mismatch repair protein S5" evidence="6">
    <location>
        <begin position="113"/>
        <end position="231"/>
    </location>
</feature>
<dbReference type="Gene3D" id="3.30.1370.100">
    <property type="entry name" value="MutL, C-terminal domain, regulatory subdomain"/>
    <property type="match status" value="1"/>
</dbReference>
<dbReference type="SUPFAM" id="SSF55874">
    <property type="entry name" value="ATPase domain of HSP90 chaperone/DNA topoisomerase II/histidine kinase"/>
    <property type="match status" value="1"/>
</dbReference>
<dbReference type="GO" id="GO:0030983">
    <property type="term" value="F:mismatched DNA binding"/>
    <property type="evidence" value="ECO:0007669"/>
    <property type="project" value="InterPro"/>
</dbReference>
<dbReference type="PANTHER" id="PTHR10073:SF12">
    <property type="entry name" value="DNA MISMATCH REPAIR PROTEIN MLH1"/>
    <property type="match status" value="1"/>
</dbReference>
<dbReference type="InterPro" id="IPR014721">
    <property type="entry name" value="Ribsml_uS5_D2-typ_fold_subgr"/>
</dbReference>
<gene>
    <name evidence="7" type="ORF">MNBD_BACTEROID07-824</name>
</gene>
<evidence type="ECO:0000256" key="3">
    <source>
        <dbReference type="ARBA" id="ARBA00023204"/>
    </source>
</evidence>
<feature type="non-terminal residue" evidence="7">
    <location>
        <position position="1"/>
    </location>
</feature>
<dbReference type="GO" id="GO:0016887">
    <property type="term" value="F:ATP hydrolysis activity"/>
    <property type="evidence" value="ECO:0007669"/>
    <property type="project" value="InterPro"/>
</dbReference>
<feature type="compositionally biased region" description="Basic and acidic residues" evidence="4">
    <location>
        <begin position="292"/>
        <end position="304"/>
    </location>
</feature>